<dbReference type="Gene3D" id="1.10.10.10">
    <property type="entry name" value="Winged helix-like DNA-binding domain superfamily/Winged helix DNA-binding domain"/>
    <property type="match status" value="1"/>
</dbReference>
<dbReference type="AlphaFoldDB" id="F2KSC1"/>
<dbReference type="HOGENOM" id="CLU_1840461_0_0_2"/>
<evidence type="ECO:0000313" key="2">
    <source>
        <dbReference type="Proteomes" id="UP000008136"/>
    </source>
</evidence>
<reference evidence="1 2" key="1">
    <citation type="submission" date="2011-03" db="EMBL/GenBank/DDBJ databases">
        <title>The complete genome of Archaeoglobus veneficus SNP6.</title>
        <authorList>
            <consortium name="US DOE Joint Genome Institute (JGI-PGF)"/>
            <person name="Lucas S."/>
            <person name="Copeland A."/>
            <person name="Lapidus A."/>
            <person name="Bruce D."/>
            <person name="Goodwin L."/>
            <person name="Pitluck S."/>
            <person name="Kyrpides N."/>
            <person name="Mavromatis K."/>
            <person name="Pagani I."/>
            <person name="Ivanova N."/>
            <person name="Mikhailova N."/>
            <person name="Lu M."/>
            <person name="Detter J.C."/>
            <person name="Tapia R."/>
            <person name="Han C."/>
            <person name="Land M."/>
            <person name="Hauser L."/>
            <person name="Markowitz V."/>
            <person name="Cheng J.-F."/>
            <person name="Hugenholtz P."/>
            <person name="Woyke T."/>
            <person name="Wu D."/>
            <person name="Spring S."/>
            <person name="Brambilla E."/>
            <person name="Klenk H.-P."/>
            <person name="Eisen J.A."/>
        </authorList>
    </citation>
    <scope>NUCLEOTIDE SEQUENCE [LARGE SCALE GENOMIC DNA]</scope>
    <source>
        <strain>SNP6</strain>
    </source>
</reference>
<dbReference type="InterPro" id="IPR036390">
    <property type="entry name" value="WH_DNA-bd_sf"/>
</dbReference>
<evidence type="ECO:0000313" key="1">
    <source>
        <dbReference type="EMBL" id="AEA46890.1"/>
    </source>
</evidence>
<dbReference type="RefSeq" id="WP_013683561.1">
    <property type="nucleotide sequence ID" value="NC_015320.1"/>
</dbReference>
<dbReference type="KEGG" id="ave:Arcve_0876"/>
<dbReference type="GeneID" id="10393980"/>
<sequence length="139" mass="15764">MTSGRNSEITSPSCSCVNVLGRYSVYEILKVISDHKELQPSRIVDIVSSASEKTIYKRFEELKEIGIISEKTGINELGRPVKLYTLTPLGLQVLQKLEELESLLNQNVQEEPVRWAKEEVDIMVLSKTIYTKNNNQNHG</sequence>
<dbReference type="InterPro" id="IPR036388">
    <property type="entry name" value="WH-like_DNA-bd_sf"/>
</dbReference>
<dbReference type="eggNOG" id="arCOG03065">
    <property type="taxonomic scope" value="Archaea"/>
</dbReference>
<proteinExistence type="predicted"/>
<dbReference type="SUPFAM" id="SSF46785">
    <property type="entry name" value="Winged helix' DNA-binding domain"/>
    <property type="match status" value="1"/>
</dbReference>
<gene>
    <name evidence="1" type="ordered locus">Arcve_0876</name>
</gene>
<keyword evidence="2" id="KW-1185">Reference proteome</keyword>
<protein>
    <submittedName>
        <fullName evidence="1">Transcriptional regulator PadR family protein</fullName>
    </submittedName>
</protein>
<name>F2KSC1_ARCVS</name>
<dbReference type="EMBL" id="CP002588">
    <property type="protein sequence ID" value="AEA46890.1"/>
    <property type="molecule type" value="Genomic_DNA"/>
</dbReference>
<dbReference type="Proteomes" id="UP000008136">
    <property type="component" value="Chromosome"/>
</dbReference>
<organism evidence="1 2">
    <name type="scientific">Archaeoglobus veneficus (strain DSM 11195 / SNP6)</name>
    <dbReference type="NCBI Taxonomy" id="693661"/>
    <lineage>
        <taxon>Archaea</taxon>
        <taxon>Methanobacteriati</taxon>
        <taxon>Methanobacteriota</taxon>
        <taxon>Archaeoglobi</taxon>
        <taxon>Archaeoglobales</taxon>
        <taxon>Archaeoglobaceae</taxon>
        <taxon>Archaeoglobus</taxon>
    </lineage>
</organism>
<accession>F2KSC1</accession>
<dbReference type="STRING" id="693661.Arcve_0876"/>